<sequence length="931" mass="102290">MTDDLSSEKKPSGDTTKLPMSSSPSIVPNDTKTTSHNDNDNNEEEHNHEEEEQKSNNSPKQKGIWVGIDLGTTNCACAVWDSNRSRSKLLRLRSHDIALPITGSIKRGGKIVPSAVLFTKRGDEKIRTAEKEHVFQECHLVSSSSMKTNVVVGNAALQMLQQTFSSTTAKDDDDEEENKVYDTDDIAAAMVTSVKRIVGLTKKQCDVDFIHNLPFQTTSVITNKGAGAPKKNVVNKNQTESDNSKSKEQEDDDEEEGIMIQVKPLQSSSSSPQKSNIISNYNKHKEETKDGNDDTITISPIQIASILLSSIKEAAEEYLSYNTSTSTHLPPHKRIHAPGMILGEQMKIENCVIGVPAHFGRTQRNSMIQAAKMAGFTGVVSTITESTAAAMAYGLHVSPPPTTTATTVKEEEEEEEEDATANDSEKKTNQPKTPVRSVLVFDMGGGTTDVTIAEMSFPTEHSASSSSSPRFKVIATAGDRKLGGDDMDEVLVTFVLNMLSQKSSSLSSSLTLTQGEKRRLYQECKRAKEELCNEEEGGGGTTTTTPSSHKNKEEEEKFAEVGFGKDTIEITKGDLEEAIAPLVLRAQNVVEDALDSYWRYHHQQKGEEEEDEETVKDDNNDADDGKEKKAAASLIHEVVLVGGATRVPAIRKMLRSKFPPPIPPDLCCSVNAEAAVAQGCAIQAAFLSGLVPKHELRSALMLDALPHSIGVLVKKNNGKIAGGGDSGKIDEDDLFIPILEKDAPLPAMDYATFTLADVQQKGVTVIAVEDVGDDFPLQHLGEFTFLLHKLTEKELSKLESGTRSVDIGMTVEASGRFIVSIFDSNDPEHVWKKKRYQEQKKKRAAAKIMEQQHVLQQEHDNKKKEEEEDDDEGHEHSNDDEILKGKEEEVDDSMTMEQIYLTIICVIMFVLYVAARVAFSEPPTEESARII</sequence>
<dbReference type="SUPFAM" id="SSF53067">
    <property type="entry name" value="Actin-like ATPase domain"/>
    <property type="match status" value="2"/>
</dbReference>
<feature type="compositionally biased region" description="Basic and acidic residues" evidence="3">
    <location>
        <begin position="856"/>
        <end position="865"/>
    </location>
</feature>
<dbReference type="AlphaFoldDB" id="A0A7S4R4F2"/>
<dbReference type="InterPro" id="IPR013126">
    <property type="entry name" value="Hsp_70_fam"/>
</dbReference>
<dbReference type="InterPro" id="IPR043129">
    <property type="entry name" value="ATPase_NBD"/>
</dbReference>
<feature type="region of interest" description="Disordered" evidence="3">
    <location>
        <begin position="848"/>
        <end position="889"/>
    </location>
</feature>
<feature type="compositionally biased region" description="Basic and acidic residues" evidence="3">
    <location>
        <begin position="873"/>
        <end position="887"/>
    </location>
</feature>
<dbReference type="InterPro" id="IPR029047">
    <property type="entry name" value="HSP70_peptide-bd_sf"/>
</dbReference>
<protein>
    <submittedName>
        <fullName evidence="5">Uncharacterized protein</fullName>
    </submittedName>
</protein>
<feature type="region of interest" description="Disordered" evidence="3">
    <location>
        <begin position="222"/>
        <end position="256"/>
    </location>
</feature>
<accession>A0A7S4R4F2</accession>
<feature type="region of interest" description="Disordered" evidence="3">
    <location>
        <begin position="1"/>
        <end position="63"/>
    </location>
</feature>
<gene>
    <name evidence="5" type="ORF">DBRI00130_LOCUS11658</name>
</gene>
<dbReference type="Pfam" id="PF00012">
    <property type="entry name" value="HSP70"/>
    <property type="match status" value="2"/>
</dbReference>
<evidence type="ECO:0000256" key="3">
    <source>
        <dbReference type="SAM" id="MobiDB-lite"/>
    </source>
</evidence>
<evidence type="ECO:0000256" key="1">
    <source>
        <dbReference type="ARBA" id="ARBA00022741"/>
    </source>
</evidence>
<evidence type="ECO:0000313" key="5">
    <source>
        <dbReference type="EMBL" id="CAE4601007.1"/>
    </source>
</evidence>
<evidence type="ECO:0000256" key="2">
    <source>
        <dbReference type="ARBA" id="ARBA00022840"/>
    </source>
</evidence>
<reference evidence="5" key="1">
    <citation type="submission" date="2021-01" db="EMBL/GenBank/DDBJ databases">
        <authorList>
            <person name="Corre E."/>
            <person name="Pelletier E."/>
            <person name="Niang G."/>
            <person name="Scheremetjew M."/>
            <person name="Finn R."/>
            <person name="Kale V."/>
            <person name="Holt S."/>
            <person name="Cochrane G."/>
            <person name="Meng A."/>
            <person name="Brown T."/>
            <person name="Cohen L."/>
        </authorList>
    </citation>
    <scope>NUCLEOTIDE SEQUENCE</scope>
    <source>
        <strain evidence="5">GSO104</strain>
    </source>
</reference>
<keyword evidence="2" id="KW-0067">ATP-binding</keyword>
<dbReference type="Gene3D" id="2.60.34.10">
    <property type="entry name" value="Substrate Binding Domain Of DNAk, Chain A, domain 1"/>
    <property type="match status" value="1"/>
</dbReference>
<name>A0A7S4R4F2_9STRA</name>
<dbReference type="Gene3D" id="3.30.420.40">
    <property type="match status" value="2"/>
</dbReference>
<dbReference type="GO" id="GO:0140662">
    <property type="term" value="F:ATP-dependent protein folding chaperone"/>
    <property type="evidence" value="ECO:0007669"/>
    <property type="project" value="InterPro"/>
</dbReference>
<feature type="region of interest" description="Disordered" evidence="3">
    <location>
        <begin position="395"/>
        <end position="434"/>
    </location>
</feature>
<dbReference type="InterPro" id="IPR018181">
    <property type="entry name" value="Heat_shock_70_CS"/>
</dbReference>
<feature type="compositionally biased region" description="Basic and acidic residues" evidence="3">
    <location>
        <begin position="1"/>
        <end position="12"/>
    </location>
</feature>
<dbReference type="EMBL" id="HBNS01014486">
    <property type="protein sequence ID" value="CAE4601007.1"/>
    <property type="molecule type" value="Transcribed_RNA"/>
</dbReference>
<feature type="compositionally biased region" description="Polar residues" evidence="3">
    <location>
        <begin position="13"/>
        <end position="32"/>
    </location>
</feature>
<feature type="compositionally biased region" description="Acidic residues" evidence="3">
    <location>
        <begin position="410"/>
        <end position="420"/>
    </location>
</feature>
<organism evidence="5">
    <name type="scientific">Ditylum brightwellii</name>
    <dbReference type="NCBI Taxonomy" id="49249"/>
    <lineage>
        <taxon>Eukaryota</taxon>
        <taxon>Sar</taxon>
        <taxon>Stramenopiles</taxon>
        <taxon>Ochrophyta</taxon>
        <taxon>Bacillariophyta</taxon>
        <taxon>Mediophyceae</taxon>
        <taxon>Lithodesmiophycidae</taxon>
        <taxon>Lithodesmiales</taxon>
        <taxon>Lithodesmiaceae</taxon>
        <taxon>Ditylum</taxon>
    </lineage>
</organism>
<dbReference type="PANTHER" id="PTHR19375">
    <property type="entry name" value="HEAT SHOCK PROTEIN 70KDA"/>
    <property type="match status" value="1"/>
</dbReference>
<feature type="region of interest" description="Disordered" evidence="3">
    <location>
        <begin position="532"/>
        <end position="558"/>
    </location>
</feature>
<proteinExistence type="predicted"/>
<keyword evidence="1" id="KW-0547">Nucleotide-binding</keyword>
<feature type="transmembrane region" description="Helical" evidence="4">
    <location>
        <begin position="899"/>
        <end position="919"/>
    </location>
</feature>
<keyword evidence="4" id="KW-0812">Transmembrane</keyword>
<dbReference type="SUPFAM" id="SSF100920">
    <property type="entry name" value="Heat shock protein 70kD (HSP70), peptide-binding domain"/>
    <property type="match status" value="1"/>
</dbReference>
<dbReference type="PROSITE" id="PS00297">
    <property type="entry name" value="HSP70_1"/>
    <property type="match status" value="1"/>
</dbReference>
<dbReference type="GO" id="GO:0005524">
    <property type="term" value="F:ATP binding"/>
    <property type="evidence" value="ECO:0007669"/>
    <property type="project" value="UniProtKB-KW"/>
</dbReference>
<dbReference type="PROSITE" id="PS01036">
    <property type="entry name" value="HSP70_3"/>
    <property type="match status" value="1"/>
</dbReference>
<keyword evidence="4" id="KW-0472">Membrane</keyword>
<feature type="region of interest" description="Disordered" evidence="3">
    <location>
        <begin position="602"/>
        <end position="628"/>
    </location>
</feature>
<keyword evidence="4" id="KW-1133">Transmembrane helix</keyword>
<evidence type="ECO:0000256" key="4">
    <source>
        <dbReference type="SAM" id="Phobius"/>
    </source>
</evidence>
<dbReference type="Gene3D" id="3.90.640.10">
    <property type="entry name" value="Actin, Chain A, domain 4"/>
    <property type="match status" value="1"/>
</dbReference>
<feature type="compositionally biased region" description="Basic and acidic residues" evidence="3">
    <location>
        <begin position="616"/>
        <end position="628"/>
    </location>
</feature>
<feature type="compositionally biased region" description="Basic and acidic residues" evidence="3">
    <location>
        <begin position="33"/>
        <end position="54"/>
    </location>
</feature>